<evidence type="ECO:0000313" key="2">
    <source>
        <dbReference type="EMBL" id="EKT77633.1"/>
    </source>
</evidence>
<evidence type="ECO:0000256" key="1">
    <source>
        <dbReference type="SAM" id="Phobius"/>
    </source>
</evidence>
<dbReference type="InterPro" id="IPR021741">
    <property type="entry name" value="DUF3311"/>
</dbReference>
<feature type="transmembrane region" description="Helical" evidence="1">
    <location>
        <begin position="20"/>
        <end position="39"/>
    </location>
</feature>
<dbReference type="Pfam" id="PF11755">
    <property type="entry name" value="DUF3311"/>
    <property type="match status" value="1"/>
</dbReference>
<accession>K8X838</accession>
<name>K8X838_RHOOP</name>
<comment type="caution">
    <text evidence="2">The sequence shown here is derived from an EMBL/GenBank/DDBJ whole genome shotgun (WGS) entry which is preliminary data.</text>
</comment>
<organism evidence="2 3">
    <name type="scientific">Rhodococcus opacus M213</name>
    <dbReference type="NCBI Taxonomy" id="1129896"/>
    <lineage>
        <taxon>Bacteria</taxon>
        <taxon>Bacillati</taxon>
        <taxon>Actinomycetota</taxon>
        <taxon>Actinomycetes</taxon>
        <taxon>Mycobacteriales</taxon>
        <taxon>Nocardiaceae</taxon>
        <taxon>Rhodococcus</taxon>
    </lineage>
</organism>
<keyword evidence="1" id="KW-0472">Membrane</keyword>
<reference evidence="2 3" key="1">
    <citation type="journal article" date="2013" name="Genome Announc.">
        <title>Draft Genome Sequence of Rhodococcus opacus Strain M213 Shows a Diverse Catabolic Potential.</title>
        <authorList>
            <person name="Pathak A."/>
            <person name="Green S.J."/>
            <person name="Ogram A."/>
            <person name="Chauhan A."/>
        </authorList>
    </citation>
    <scope>NUCLEOTIDE SEQUENCE [LARGE SCALE GENOMIC DNA]</scope>
    <source>
        <strain evidence="2 3">M213</strain>
    </source>
</reference>
<keyword evidence="1" id="KW-0812">Transmembrane</keyword>
<evidence type="ECO:0008006" key="4">
    <source>
        <dbReference type="Google" id="ProtNLM"/>
    </source>
</evidence>
<gene>
    <name evidence="2" type="ORF">WSS_A36683</name>
</gene>
<evidence type="ECO:0000313" key="3">
    <source>
        <dbReference type="Proteomes" id="UP000005951"/>
    </source>
</evidence>
<dbReference type="AlphaFoldDB" id="K8X838"/>
<keyword evidence="1" id="KW-1133">Transmembrane helix</keyword>
<dbReference type="Proteomes" id="UP000005951">
    <property type="component" value="Unassembled WGS sequence"/>
</dbReference>
<feature type="transmembrane region" description="Helical" evidence="1">
    <location>
        <begin position="51"/>
        <end position="75"/>
    </location>
</feature>
<protein>
    <recommendedName>
        <fullName evidence="4">Integral membrane protein</fullName>
    </recommendedName>
</protein>
<dbReference type="EMBL" id="AJYC02000144">
    <property type="protein sequence ID" value="EKT77633.1"/>
    <property type="molecule type" value="Genomic_DNA"/>
</dbReference>
<sequence length="85" mass="9372">MIPASLPNTPRPTLSWTKRVICTILVITPVVLALSVPLYQRTEPTLGGLPFFYWFQMTMAVAAACGCGATYFIAFRKETETGDTQ</sequence>
<proteinExistence type="predicted"/>